<evidence type="ECO:0000259" key="1">
    <source>
        <dbReference type="Pfam" id="PF01883"/>
    </source>
</evidence>
<dbReference type="InterPro" id="IPR017776">
    <property type="entry name" value="FeS_assembly_SufT_put"/>
</dbReference>
<dbReference type="RefSeq" id="WP_034221634.1">
    <property type="nucleotide sequence ID" value="NZ_AVCJ01000006.1"/>
</dbReference>
<dbReference type="STRING" id="1121014.N788_10805"/>
<dbReference type="InterPro" id="IPR034904">
    <property type="entry name" value="FSCA_dom_sf"/>
</dbReference>
<feature type="domain" description="MIP18 family-like" evidence="1">
    <location>
        <begin position="87"/>
        <end position="160"/>
    </location>
</feature>
<protein>
    <submittedName>
        <fullName evidence="2">FeS assembly SUF system protein SufT</fullName>
    </submittedName>
</protein>
<dbReference type="EMBL" id="AVCJ01000006">
    <property type="protein sequence ID" value="KFL37168.1"/>
    <property type="molecule type" value="Genomic_DNA"/>
</dbReference>
<proteinExistence type="predicted"/>
<gene>
    <name evidence="2" type="ORF">N788_10805</name>
</gene>
<sequence>MSYSRTSEPVKFERDCPAVMVPQGEQVTLPAGTAGYITQALGGSFTVFVDGNLFRIAGPDADAIGKERPAPLQLPEGAGDAEVEKLVWDQLRTCFDPEIPVNIVELGLVYDCDLGRNGDGERIVNIRMTLTAPGCGMGDILVQDVRDKVEQVPTIVEADVDLVFDPPWNQTMMSDAARLETGIF</sequence>
<dbReference type="NCBIfam" id="TIGR03406">
    <property type="entry name" value="FeS_long_SufT"/>
    <property type="match status" value="1"/>
</dbReference>
<accession>A0A087MJW5</accession>
<comment type="caution">
    <text evidence="2">The sequence shown here is derived from an EMBL/GenBank/DDBJ whole genome shotgun (WGS) entry which is preliminary data.</text>
</comment>
<dbReference type="Pfam" id="PF01883">
    <property type="entry name" value="FeS_assembly_P"/>
    <property type="match status" value="1"/>
</dbReference>
<evidence type="ECO:0000313" key="2">
    <source>
        <dbReference type="EMBL" id="KFL37168.1"/>
    </source>
</evidence>
<reference evidence="2 3" key="2">
    <citation type="journal article" date="2015" name="Stand. Genomic Sci.">
        <title>High quality draft genomic sequence of Arenimonas donghaensis DSM 18148(T).</title>
        <authorList>
            <person name="Chen F."/>
            <person name="Wang H."/>
            <person name="Cao Y."/>
            <person name="Li X."/>
            <person name="Wang G."/>
        </authorList>
    </citation>
    <scope>NUCLEOTIDE SEQUENCE [LARGE SCALE GENOMIC DNA]</scope>
    <source>
        <strain evidence="2 3">HO3-R19</strain>
    </source>
</reference>
<dbReference type="PANTHER" id="PTHR42831:SF1">
    <property type="entry name" value="FE-S PROTEIN MATURATION AUXILIARY FACTOR YITW"/>
    <property type="match status" value="1"/>
</dbReference>
<dbReference type="Gene3D" id="3.30.300.130">
    <property type="entry name" value="Fe-S cluster assembly (FSCA)"/>
    <property type="match status" value="1"/>
</dbReference>
<dbReference type="InterPro" id="IPR052339">
    <property type="entry name" value="Fe-S_Maturation_MIP18"/>
</dbReference>
<keyword evidence="3" id="KW-1185">Reference proteome</keyword>
<dbReference type="PANTHER" id="PTHR42831">
    <property type="entry name" value="FE-S PROTEIN MATURATION AUXILIARY FACTOR YITW"/>
    <property type="match status" value="1"/>
</dbReference>
<dbReference type="SUPFAM" id="SSF117916">
    <property type="entry name" value="Fe-S cluster assembly (FSCA) domain-like"/>
    <property type="match status" value="1"/>
</dbReference>
<evidence type="ECO:0000313" key="3">
    <source>
        <dbReference type="Proteomes" id="UP000029085"/>
    </source>
</evidence>
<dbReference type="PATRIC" id="fig|1121014.3.peg.915"/>
<name>A0A087MJW5_9GAMM</name>
<dbReference type="InterPro" id="IPR002744">
    <property type="entry name" value="MIP18-like"/>
</dbReference>
<dbReference type="Proteomes" id="UP000029085">
    <property type="component" value="Unassembled WGS sequence"/>
</dbReference>
<dbReference type="AlphaFoldDB" id="A0A087MJW5"/>
<organism evidence="2 3">
    <name type="scientific">Arenimonas donghaensis DSM 18148 = HO3-R19</name>
    <dbReference type="NCBI Taxonomy" id="1121014"/>
    <lineage>
        <taxon>Bacteria</taxon>
        <taxon>Pseudomonadati</taxon>
        <taxon>Pseudomonadota</taxon>
        <taxon>Gammaproteobacteria</taxon>
        <taxon>Lysobacterales</taxon>
        <taxon>Lysobacteraceae</taxon>
        <taxon>Arenimonas</taxon>
    </lineage>
</organism>
<reference evidence="3" key="1">
    <citation type="submission" date="2013-08" db="EMBL/GenBank/DDBJ databases">
        <title>Genome sequencing of Arenimonas donghaensis.</title>
        <authorList>
            <person name="Chen F."/>
            <person name="Wang G."/>
        </authorList>
    </citation>
    <scope>NUCLEOTIDE SEQUENCE [LARGE SCALE GENOMIC DNA]</scope>
    <source>
        <strain evidence="3">HO3-R19</strain>
    </source>
</reference>